<dbReference type="PROSITE" id="PS00918">
    <property type="entry name" value="DNASE_I_2"/>
    <property type="match status" value="2"/>
</dbReference>
<sequence>MPARPPARNPGRPERGRRLRGPGDASPFVSPPFRGAAPAGPPGALPAGRLGPGAEKPADALQGPDKGRPDKSLDPELRLRGERVVGEVDQPRGQKRPGVAPSKGSPSSGWRSSARARFLGPPLTETAPPAGSATAHFGLLLPRLTLSLRIGAFNIRAFGDKKLSNQTISSFIVRILTAYDLALIQEVRDADLSAVKKLMHLVNWASPNAFSYLVSKPLGHNSYKEQYLFIYRRDRVSPVESYYYKDGCEPCSNTTFSRKPFIVKFAVPQAEVKELVLVPLHAAPEAAVTEIDALYDVYQDVKSRWGATDALLLGDFNAGCKYVRVEDWPSIRLRSIKDFQWLILDTADTTVTNTVCAYDRIVAVGSKLRESILPATAKVDNFQKTLKLSSKDALAFQTEGEPGYATARREFRGSSKPPLDSVQGSSMKLVAILPGLALMLQAAVALQICAFNIRSFGDTKLSDQSVSKIIVKILSRYDLVLVQEVRDTDLSAVQELVKRLNRASKHSYDYVISESLGRENYKEMYLFLYRTQSFSLVNQYQYPNPDSTFSRPPFIVKFAASGSKNELVLVPLHTPPNEAVAEIDALYDVYLKVIDKWQTDNIMFLGDFNADCSYVGKKDWSSIRLRTSEVFKWLISDDIDTTVGNSDCAYDRIVVSGSKLRKWIVPKSAKVFDFQRAFKLSQEEALAVSDHFPVEAELTSP</sequence>
<evidence type="ECO:0000313" key="14">
    <source>
        <dbReference type="EMBL" id="KAK9393022.1"/>
    </source>
</evidence>
<dbReference type="FunFam" id="3.60.10.10:FF:000007">
    <property type="entry name" value="Deoxyribonuclease"/>
    <property type="match status" value="1"/>
</dbReference>
<feature type="region of interest" description="Disordered" evidence="12">
    <location>
        <begin position="1"/>
        <end position="114"/>
    </location>
</feature>
<keyword evidence="9" id="KW-0378">Hydrolase</keyword>
<evidence type="ECO:0000256" key="9">
    <source>
        <dbReference type="ARBA" id="ARBA00022801"/>
    </source>
</evidence>
<feature type="compositionally biased region" description="Basic and acidic residues" evidence="12">
    <location>
        <begin position="65"/>
        <end position="92"/>
    </location>
</feature>
<organism evidence="14 15">
    <name type="scientific">Crotalus adamanteus</name>
    <name type="common">Eastern diamondback rattlesnake</name>
    <dbReference type="NCBI Taxonomy" id="8729"/>
    <lineage>
        <taxon>Eukaryota</taxon>
        <taxon>Metazoa</taxon>
        <taxon>Chordata</taxon>
        <taxon>Craniata</taxon>
        <taxon>Vertebrata</taxon>
        <taxon>Euteleostomi</taxon>
        <taxon>Lepidosauria</taxon>
        <taxon>Squamata</taxon>
        <taxon>Bifurcata</taxon>
        <taxon>Unidentata</taxon>
        <taxon>Episquamata</taxon>
        <taxon>Toxicofera</taxon>
        <taxon>Serpentes</taxon>
        <taxon>Colubroidea</taxon>
        <taxon>Viperidae</taxon>
        <taxon>Crotalinae</taxon>
        <taxon>Crotalus</taxon>
    </lineage>
</organism>
<dbReference type="EMBL" id="JAOTOJ010000014">
    <property type="protein sequence ID" value="KAK9393022.1"/>
    <property type="molecule type" value="Genomic_DNA"/>
</dbReference>
<keyword evidence="15" id="KW-1185">Reference proteome</keyword>
<dbReference type="Proteomes" id="UP001474421">
    <property type="component" value="Unassembled WGS sequence"/>
</dbReference>
<dbReference type="InterPro" id="IPR033125">
    <property type="entry name" value="DNASE_I_2"/>
</dbReference>
<gene>
    <name evidence="14" type="ORF">NXF25_016284</name>
</gene>
<evidence type="ECO:0000256" key="6">
    <source>
        <dbReference type="ARBA" id="ARBA00022722"/>
    </source>
</evidence>
<reference evidence="14 15" key="1">
    <citation type="journal article" date="2024" name="Proc. Natl. Acad. Sci. U.S.A.">
        <title>The genetic regulatory architecture and epigenomic basis for age-related changes in rattlesnake venom.</title>
        <authorList>
            <person name="Hogan M.P."/>
            <person name="Holding M.L."/>
            <person name="Nystrom G.S."/>
            <person name="Colston T.J."/>
            <person name="Bartlett D.A."/>
            <person name="Mason A.J."/>
            <person name="Ellsworth S.A."/>
            <person name="Rautsaw R.M."/>
            <person name="Lawrence K.C."/>
            <person name="Strickland J.L."/>
            <person name="He B."/>
            <person name="Fraser P."/>
            <person name="Margres M.J."/>
            <person name="Gilbert D.M."/>
            <person name="Gibbs H.L."/>
            <person name="Parkinson C.L."/>
            <person name="Rokyta D.R."/>
        </authorList>
    </citation>
    <scope>NUCLEOTIDE SEQUENCE [LARGE SCALE GENOMIC DNA]</scope>
    <source>
        <strain evidence="14">DRR0105</strain>
    </source>
</reference>
<protein>
    <submittedName>
        <fullName evidence="14">Deoxyribonuclease-1</fullName>
    </submittedName>
</protein>
<dbReference type="GO" id="GO:0003677">
    <property type="term" value="F:DNA binding"/>
    <property type="evidence" value="ECO:0007669"/>
    <property type="project" value="TreeGrafter"/>
</dbReference>
<keyword evidence="8" id="KW-0255">Endonuclease</keyword>
<feature type="domain" description="Endonuclease/exonuclease/phosphatase" evidence="13">
    <location>
        <begin position="153"/>
        <end position="365"/>
    </location>
</feature>
<dbReference type="Pfam" id="PF03372">
    <property type="entry name" value="Exo_endo_phos"/>
    <property type="match status" value="2"/>
</dbReference>
<evidence type="ECO:0000313" key="15">
    <source>
        <dbReference type="Proteomes" id="UP001474421"/>
    </source>
</evidence>
<keyword evidence="11" id="KW-1015">Disulfide bond</keyword>
<evidence type="ECO:0000256" key="10">
    <source>
        <dbReference type="ARBA" id="ARBA00022837"/>
    </source>
</evidence>
<evidence type="ECO:0000256" key="2">
    <source>
        <dbReference type="ARBA" id="ARBA00001946"/>
    </source>
</evidence>
<dbReference type="Gene3D" id="3.60.10.10">
    <property type="entry name" value="Endonuclease/exonuclease/phosphatase"/>
    <property type="match status" value="2"/>
</dbReference>
<comment type="similarity">
    <text evidence="4">Belongs to the DNase I family.</text>
</comment>
<name>A0AAW1ATE4_CROAD</name>
<dbReference type="PRINTS" id="PR00130">
    <property type="entry name" value="DNASEI"/>
</dbReference>
<dbReference type="AlphaFoldDB" id="A0AAW1ATE4"/>
<evidence type="ECO:0000256" key="1">
    <source>
        <dbReference type="ARBA" id="ARBA00001913"/>
    </source>
</evidence>
<accession>A0AAW1ATE4</accession>
<feature type="compositionally biased region" description="Low complexity" evidence="12">
    <location>
        <begin position="45"/>
        <end position="54"/>
    </location>
</feature>
<comment type="subcellular location">
    <subcellularLocation>
        <location evidence="3">Secreted</location>
    </subcellularLocation>
</comment>
<keyword evidence="5" id="KW-0964">Secreted</keyword>
<dbReference type="SUPFAM" id="SSF56219">
    <property type="entry name" value="DNase I-like"/>
    <property type="match status" value="2"/>
</dbReference>
<keyword evidence="10" id="KW-0106">Calcium</keyword>
<comment type="cofactor">
    <cofactor evidence="1">
        <name>Ca(2+)</name>
        <dbReference type="ChEBI" id="CHEBI:29108"/>
    </cofactor>
</comment>
<evidence type="ECO:0000256" key="4">
    <source>
        <dbReference type="ARBA" id="ARBA00007359"/>
    </source>
</evidence>
<dbReference type="InterPro" id="IPR016202">
    <property type="entry name" value="DNase_I"/>
</dbReference>
<proteinExistence type="inferred from homology"/>
<dbReference type="GO" id="GO:0004530">
    <property type="term" value="F:deoxyribonuclease I activity"/>
    <property type="evidence" value="ECO:0007669"/>
    <property type="project" value="TreeGrafter"/>
</dbReference>
<dbReference type="PANTHER" id="PTHR11371:SF29">
    <property type="entry name" value="DEOXYRIBONUCLEASE-1-LIKE 2"/>
    <property type="match status" value="1"/>
</dbReference>
<feature type="domain" description="Endonuclease/exonuclease/phosphatase" evidence="13">
    <location>
        <begin position="450"/>
        <end position="691"/>
    </location>
</feature>
<comment type="caution">
    <text evidence="14">The sequence shown here is derived from an EMBL/GenBank/DDBJ whole genome shotgun (WGS) entry which is preliminary data.</text>
</comment>
<keyword evidence="6" id="KW-0540">Nuclease</keyword>
<dbReference type="PROSITE" id="PS00919">
    <property type="entry name" value="DNASE_I_1"/>
    <property type="match status" value="1"/>
</dbReference>
<evidence type="ECO:0000256" key="7">
    <source>
        <dbReference type="ARBA" id="ARBA00022729"/>
    </source>
</evidence>
<evidence type="ECO:0000256" key="5">
    <source>
        <dbReference type="ARBA" id="ARBA00022525"/>
    </source>
</evidence>
<dbReference type="InterPro" id="IPR036691">
    <property type="entry name" value="Endo/exonu/phosph_ase_sf"/>
</dbReference>
<evidence type="ECO:0000256" key="11">
    <source>
        <dbReference type="ARBA" id="ARBA00023157"/>
    </source>
</evidence>
<dbReference type="GO" id="GO:0006308">
    <property type="term" value="P:DNA catabolic process"/>
    <property type="evidence" value="ECO:0007669"/>
    <property type="project" value="InterPro"/>
</dbReference>
<dbReference type="PANTHER" id="PTHR11371">
    <property type="entry name" value="DEOXYRIBONUCLEASE"/>
    <property type="match status" value="1"/>
</dbReference>
<dbReference type="GO" id="GO:0005634">
    <property type="term" value="C:nucleus"/>
    <property type="evidence" value="ECO:0007669"/>
    <property type="project" value="TreeGrafter"/>
</dbReference>
<dbReference type="SMART" id="SM00476">
    <property type="entry name" value="DNaseIc"/>
    <property type="match status" value="2"/>
</dbReference>
<evidence type="ECO:0000256" key="3">
    <source>
        <dbReference type="ARBA" id="ARBA00004613"/>
    </source>
</evidence>
<evidence type="ECO:0000256" key="8">
    <source>
        <dbReference type="ARBA" id="ARBA00022759"/>
    </source>
</evidence>
<keyword evidence="7" id="KW-0732">Signal</keyword>
<feature type="compositionally biased region" description="Low complexity" evidence="12">
    <location>
        <begin position="101"/>
        <end position="114"/>
    </location>
</feature>
<dbReference type="FunFam" id="3.60.10.10:FF:000047">
    <property type="entry name" value="Deoxyribonuclease"/>
    <property type="match status" value="1"/>
</dbReference>
<dbReference type="InterPro" id="IPR005135">
    <property type="entry name" value="Endo/exonuclease/phosphatase"/>
</dbReference>
<dbReference type="CDD" id="cd10282">
    <property type="entry name" value="DNase1"/>
    <property type="match status" value="2"/>
</dbReference>
<evidence type="ECO:0000256" key="12">
    <source>
        <dbReference type="SAM" id="MobiDB-lite"/>
    </source>
</evidence>
<comment type="cofactor">
    <cofactor evidence="2">
        <name>Mg(2+)</name>
        <dbReference type="ChEBI" id="CHEBI:18420"/>
    </cofactor>
</comment>
<dbReference type="GO" id="GO:0005576">
    <property type="term" value="C:extracellular region"/>
    <property type="evidence" value="ECO:0007669"/>
    <property type="project" value="UniProtKB-SubCell"/>
</dbReference>
<evidence type="ECO:0000259" key="13">
    <source>
        <dbReference type="Pfam" id="PF03372"/>
    </source>
</evidence>
<dbReference type="InterPro" id="IPR018057">
    <property type="entry name" value="Deoxyribonuclease-1_AS"/>
</dbReference>